<dbReference type="EMBL" id="PXYV01000011">
    <property type="protein sequence ID" value="PSR22858.1"/>
    <property type="molecule type" value="Genomic_DNA"/>
</dbReference>
<gene>
    <name evidence="11" type="ORF">C7B45_05145</name>
</gene>
<evidence type="ECO:0000256" key="1">
    <source>
        <dbReference type="ARBA" id="ARBA00001974"/>
    </source>
</evidence>
<sequence>MLQYDYVIVGAGMAADAAISGIRRRDPQGSVLVIGEEPFPPYQRPPLSKKLWLDMRLEEAFLNSWQRGRGVDWALHTRVVRLQPEQRQVQTDHEQVIGYGKLLLATGARPRRFADSPPSVFYVGSLREHVRLWSELAEPRSIVVVGGGFIGAEMAAVLSSRQHHVTWVMQEPYPFAGFFPDDLARHVQEEYRKHAVTILGHSDVRSISEESGEIHVVTQAGQNVTGELAVVGIGVTPNDDLAKTVGLSDGMGIEVDQYLRTANPHIWAAGDVAIMRPDLKAMMHEDHAVTQGRAAGENMAGAQKPYNHRSFYYSDLYHFGYEAIGECRTSHQVVEDWVVPHEEGVVYYLEDERVVGVLNWNVWDGIAKAQALIDGQRPVRTPDLIGHIRNAQS</sequence>
<proteinExistence type="predicted"/>
<dbReference type="Gene3D" id="3.50.50.60">
    <property type="entry name" value="FAD/NAD(P)-binding domain"/>
    <property type="match status" value="2"/>
</dbReference>
<dbReference type="PRINTS" id="PR00469">
    <property type="entry name" value="PNDRDTASEII"/>
</dbReference>
<evidence type="ECO:0000256" key="8">
    <source>
        <dbReference type="ARBA" id="ARBA00047786"/>
    </source>
</evidence>
<dbReference type="Pfam" id="PF07992">
    <property type="entry name" value="Pyr_redox_2"/>
    <property type="match status" value="1"/>
</dbReference>
<dbReference type="InterPro" id="IPR036188">
    <property type="entry name" value="FAD/NAD-bd_sf"/>
</dbReference>
<evidence type="ECO:0000313" key="11">
    <source>
        <dbReference type="EMBL" id="PSR22858.1"/>
    </source>
</evidence>
<dbReference type="GO" id="GO:0005737">
    <property type="term" value="C:cytoplasm"/>
    <property type="evidence" value="ECO:0007669"/>
    <property type="project" value="TreeGrafter"/>
</dbReference>
<keyword evidence="3" id="KW-0053">Apoptosis</keyword>
<dbReference type="GO" id="GO:0012501">
    <property type="term" value="P:programmed cell death"/>
    <property type="evidence" value="ECO:0007669"/>
    <property type="project" value="TreeGrafter"/>
</dbReference>
<dbReference type="PANTHER" id="PTHR43557">
    <property type="entry name" value="APOPTOSIS-INDUCING FACTOR 1"/>
    <property type="match status" value="1"/>
</dbReference>
<keyword evidence="5" id="KW-0809">Transit peptide</keyword>
<comment type="catalytic activity">
    <reaction evidence="8">
        <text>A + NADH + H(+) = AH2 + NAD(+)</text>
        <dbReference type="Rhea" id="RHEA:11356"/>
        <dbReference type="ChEBI" id="CHEBI:13193"/>
        <dbReference type="ChEBI" id="CHEBI:15378"/>
        <dbReference type="ChEBI" id="CHEBI:17499"/>
        <dbReference type="ChEBI" id="CHEBI:57540"/>
        <dbReference type="ChEBI" id="CHEBI:57945"/>
    </reaction>
</comment>
<keyword evidence="7" id="KW-0520">NAD</keyword>
<dbReference type="PRINTS" id="PR00368">
    <property type="entry name" value="FADPNR"/>
</dbReference>
<dbReference type="GO" id="GO:0033108">
    <property type="term" value="P:mitochondrial respiratory chain complex assembly"/>
    <property type="evidence" value="ECO:0007669"/>
    <property type="project" value="TreeGrafter"/>
</dbReference>
<dbReference type="GO" id="GO:0016174">
    <property type="term" value="F:NAD(P)H oxidase H2O2-forming activity"/>
    <property type="evidence" value="ECO:0007669"/>
    <property type="project" value="TreeGrafter"/>
</dbReference>
<dbReference type="Proteomes" id="UP000241848">
    <property type="component" value="Unassembled WGS sequence"/>
</dbReference>
<organism evidence="11 12">
    <name type="scientific">Sulfobacillus acidophilus</name>
    <dbReference type="NCBI Taxonomy" id="53633"/>
    <lineage>
        <taxon>Bacteria</taxon>
        <taxon>Bacillati</taxon>
        <taxon>Bacillota</taxon>
        <taxon>Clostridia</taxon>
        <taxon>Eubacteriales</taxon>
        <taxon>Clostridiales Family XVII. Incertae Sedis</taxon>
        <taxon>Sulfobacillus</taxon>
    </lineage>
</organism>
<comment type="cofactor">
    <cofactor evidence="1">
        <name>FAD</name>
        <dbReference type="ChEBI" id="CHEBI:57692"/>
    </cofactor>
</comment>
<dbReference type="SMART" id="SM01353">
    <property type="entry name" value="AIF_C"/>
    <property type="match status" value="1"/>
</dbReference>
<dbReference type="InterPro" id="IPR016156">
    <property type="entry name" value="FAD/NAD-linked_Rdtase_dimer_sf"/>
</dbReference>
<evidence type="ECO:0000256" key="6">
    <source>
        <dbReference type="ARBA" id="ARBA00023002"/>
    </source>
</evidence>
<keyword evidence="6" id="KW-0560">Oxidoreductase</keyword>
<keyword evidence="2" id="KW-0285">Flavoprotein</keyword>
<dbReference type="AlphaFoldDB" id="A0A2T2WKT9"/>
<dbReference type="GO" id="GO:0071949">
    <property type="term" value="F:FAD binding"/>
    <property type="evidence" value="ECO:0007669"/>
    <property type="project" value="TreeGrafter"/>
</dbReference>
<dbReference type="InterPro" id="IPR023753">
    <property type="entry name" value="FAD/NAD-binding_dom"/>
</dbReference>
<dbReference type="GO" id="GO:0046983">
    <property type="term" value="F:protein dimerization activity"/>
    <property type="evidence" value="ECO:0007669"/>
    <property type="project" value="InterPro"/>
</dbReference>
<evidence type="ECO:0000256" key="2">
    <source>
        <dbReference type="ARBA" id="ARBA00022630"/>
    </source>
</evidence>
<reference evidence="11 12" key="1">
    <citation type="journal article" date="2014" name="BMC Genomics">
        <title>Comparison of environmental and isolate Sulfobacillus genomes reveals diverse carbon, sulfur, nitrogen, and hydrogen metabolisms.</title>
        <authorList>
            <person name="Justice N.B."/>
            <person name="Norman A."/>
            <person name="Brown C.T."/>
            <person name="Singh A."/>
            <person name="Thomas B.C."/>
            <person name="Banfield J.F."/>
        </authorList>
    </citation>
    <scope>NUCLEOTIDE SEQUENCE [LARGE SCALE GENOMIC DNA]</scope>
    <source>
        <strain evidence="11">AMDSBA3</strain>
    </source>
</reference>
<evidence type="ECO:0000256" key="5">
    <source>
        <dbReference type="ARBA" id="ARBA00022946"/>
    </source>
</evidence>
<evidence type="ECO:0000256" key="3">
    <source>
        <dbReference type="ARBA" id="ARBA00022703"/>
    </source>
</evidence>
<keyword evidence="4" id="KW-0274">FAD</keyword>
<comment type="caution">
    <text evidence="11">The sequence shown here is derived from an EMBL/GenBank/DDBJ whole genome shotgun (WGS) entry which is preliminary data.</text>
</comment>
<evidence type="ECO:0000259" key="10">
    <source>
        <dbReference type="Pfam" id="PF14721"/>
    </source>
</evidence>
<evidence type="ECO:0000259" key="9">
    <source>
        <dbReference type="Pfam" id="PF07992"/>
    </source>
</evidence>
<dbReference type="SUPFAM" id="SSF55424">
    <property type="entry name" value="FAD/NAD-linked reductases, dimerisation (C-terminal) domain"/>
    <property type="match status" value="1"/>
</dbReference>
<dbReference type="InterPro" id="IPR029324">
    <property type="entry name" value="AIF_C"/>
</dbReference>
<protein>
    <submittedName>
        <fullName evidence="11">Monodehydroascorbate reductase (NADH)</fullName>
    </submittedName>
</protein>
<evidence type="ECO:0000313" key="12">
    <source>
        <dbReference type="Proteomes" id="UP000241848"/>
    </source>
</evidence>
<dbReference type="Pfam" id="PF14721">
    <property type="entry name" value="AIF_C"/>
    <property type="match status" value="1"/>
</dbReference>
<feature type="domain" description="FAD/NAD(P)-binding" evidence="9">
    <location>
        <begin position="4"/>
        <end position="292"/>
    </location>
</feature>
<evidence type="ECO:0000256" key="7">
    <source>
        <dbReference type="ARBA" id="ARBA00023027"/>
    </source>
</evidence>
<dbReference type="InterPro" id="IPR050446">
    <property type="entry name" value="FAD-oxidoreductase/Apoptosis"/>
</dbReference>
<dbReference type="SUPFAM" id="SSF51905">
    <property type="entry name" value="FAD/NAD(P)-binding domain"/>
    <property type="match status" value="2"/>
</dbReference>
<dbReference type="PANTHER" id="PTHR43557:SF4">
    <property type="entry name" value="APOPTOSIS-INDUCING FACTOR 1, MITOCHONDRIAL"/>
    <property type="match status" value="1"/>
</dbReference>
<evidence type="ECO:0000256" key="4">
    <source>
        <dbReference type="ARBA" id="ARBA00022827"/>
    </source>
</evidence>
<name>A0A2T2WKT9_9FIRM</name>
<dbReference type="Gene3D" id="3.30.390.30">
    <property type="match status" value="1"/>
</dbReference>
<accession>A0A2T2WKT9</accession>
<feature type="domain" description="Mitochondrial apoptosis-inducing factor C-terminal" evidence="10">
    <location>
        <begin position="295"/>
        <end position="334"/>
    </location>
</feature>